<evidence type="ECO:0000313" key="2">
    <source>
        <dbReference type="Proteomes" id="UP000259465"/>
    </source>
</evidence>
<name>A0AAD0RSN8_9NEIS</name>
<keyword evidence="2" id="KW-1185">Reference proteome</keyword>
<reference evidence="1 2" key="1">
    <citation type="submission" date="2018-08" db="EMBL/GenBank/DDBJ databases">
        <title>Complete genome sequence of JP2-74.</title>
        <authorList>
            <person name="Wu L."/>
        </authorList>
    </citation>
    <scope>NUCLEOTIDE SEQUENCE [LARGE SCALE GENOMIC DNA]</scope>
    <source>
        <strain evidence="1 2">JP2-74</strain>
    </source>
</reference>
<protein>
    <submittedName>
        <fullName evidence="1">Uncharacterized protein</fullName>
    </submittedName>
</protein>
<dbReference type="Proteomes" id="UP000259465">
    <property type="component" value="Chromosome"/>
</dbReference>
<dbReference type="AlphaFoldDB" id="A0AAD0RSN8"/>
<evidence type="ECO:0000313" key="1">
    <source>
        <dbReference type="EMBL" id="AXT47118.1"/>
    </source>
</evidence>
<proteinExistence type="predicted"/>
<gene>
    <name evidence="1" type="ORF">D1345_13325</name>
</gene>
<accession>A0AAD0RSN8</accession>
<sequence>MIESGMNTPISSVNVKQSGKRWGKDAGAVAAASVIERAPASQAQPAAQVRGAPASGWRYSAQLNEQLTSAQQALSFVDGLIDQLEGVKSGLSRELTQRQLNQGDLQRQLEQLNEQWCKRQTVSGGSLDGQLRFHLAADARQSFTVKGLELAALSGGQVETLVFSTGESGVAPASVQVGGASGEEDILRRFNRGLAASGVRAEMNEDGQLAFSVPESQWGALSERMSVRGGGIRFPGGIPQRLKLQPEAEAFQPERWKVNDHAQVRQALQSVVRSIGQLQQTRAAINGAIAEAQHSIEQLSHMNEQSWASQFVSDFNARLNQPDGYRNFYELVPALIGVSRYRVVSLLSLS</sequence>
<organism evidence="1 2">
    <name type="scientific">Chromobacterium rhizoryzae</name>
    <dbReference type="NCBI Taxonomy" id="1778675"/>
    <lineage>
        <taxon>Bacteria</taxon>
        <taxon>Pseudomonadati</taxon>
        <taxon>Pseudomonadota</taxon>
        <taxon>Betaproteobacteria</taxon>
        <taxon>Neisseriales</taxon>
        <taxon>Chromobacteriaceae</taxon>
        <taxon>Chromobacterium</taxon>
    </lineage>
</organism>
<dbReference type="KEGG" id="crz:D1345_13325"/>
<dbReference type="EMBL" id="CP031968">
    <property type="protein sequence ID" value="AXT47118.1"/>
    <property type="molecule type" value="Genomic_DNA"/>
</dbReference>